<dbReference type="GO" id="GO:0045892">
    <property type="term" value="P:negative regulation of DNA-templated transcription"/>
    <property type="evidence" value="ECO:0007669"/>
    <property type="project" value="InterPro"/>
</dbReference>
<evidence type="ECO:0000313" key="10">
    <source>
        <dbReference type="EMBL" id="MBB5176193.1"/>
    </source>
</evidence>
<keyword evidence="3" id="KW-0276">Fatty acid metabolism</keyword>
<keyword evidence="11" id="KW-1185">Reference proteome</keyword>
<evidence type="ECO:0000256" key="7">
    <source>
        <dbReference type="ARBA" id="ARBA00023160"/>
    </source>
</evidence>
<keyword evidence="8" id="KW-0804">Transcription</keyword>
<keyword evidence="2" id="KW-0444">Lipid biosynthesis</keyword>
<keyword evidence="1" id="KW-0678">Repressor</keyword>
<organism evidence="10 11">
    <name type="scientific">Nosocomiicoccus ampullae</name>
    <dbReference type="NCBI Taxonomy" id="489910"/>
    <lineage>
        <taxon>Bacteria</taxon>
        <taxon>Bacillati</taxon>
        <taxon>Bacillota</taxon>
        <taxon>Bacilli</taxon>
        <taxon>Bacillales</taxon>
        <taxon>Staphylococcaceae</taxon>
        <taxon>Nosocomiicoccus</taxon>
    </lineage>
</organism>
<evidence type="ECO:0000256" key="1">
    <source>
        <dbReference type="ARBA" id="ARBA00022491"/>
    </source>
</evidence>
<proteinExistence type="predicted"/>
<dbReference type="InterPro" id="IPR006683">
    <property type="entry name" value="Thioestr_dom"/>
</dbReference>
<dbReference type="GO" id="GO:0003700">
    <property type="term" value="F:DNA-binding transcription factor activity"/>
    <property type="evidence" value="ECO:0007669"/>
    <property type="project" value="InterPro"/>
</dbReference>
<feature type="domain" description="Thioesterase" evidence="9">
    <location>
        <begin position="116"/>
        <end position="160"/>
    </location>
</feature>
<name>A0A9Q2CZN0_9STAP</name>
<evidence type="ECO:0000256" key="3">
    <source>
        <dbReference type="ARBA" id="ARBA00022832"/>
    </source>
</evidence>
<evidence type="ECO:0000256" key="6">
    <source>
        <dbReference type="ARBA" id="ARBA00023125"/>
    </source>
</evidence>
<dbReference type="RefSeq" id="WP_183674210.1">
    <property type="nucleotide sequence ID" value="NZ_CBCRYX010000004.1"/>
</dbReference>
<evidence type="ECO:0000256" key="4">
    <source>
        <dbReference type="ARBA" id="ARBA00023015"/>
    </source>
</evidence>
<dbReference type="Pfam" id="PF03061">
    <property type="entry name" value="4HBT"/>
    <property type="match status" value="1"/>
</dbReference>
<protein>
    <submittedName>
        <fullName evidence="10">Acyl-coenzyme A thioesterase PaaI-like protein</fullName>
    </submittedName>
</protein>
<evidence type="ECO:0000256" key="5">
    <source>
        <dbReference type="ARBA" id="ARBA00023098"/>
    </source>
</evidence>
<dbReference type="GO" id="GO:0003677">
    <property type="term" value="F:DNA binding"/>
    <property type="evidence" value="ECO:0007669"/>
    <property type="project" value="UniProtKB-KW"/>
</dbReference>
<dbReference type="GO" id="GO:0006633">
    <property type="term" value="P:fatty acid biosynthetic process"/>
    <property type="evidence" value="ECO:0007669"/>
    <property type="project" value="UniProtKB-KW"/>
</dbReference>
<comment type="caution">
    <text evidence="10">The sequence shown here is derived from an EMBL/GenBank/DDBJ whole genome shotgun (WGS) entry which is preliminary data.</text>
</comment>
<dbReference type="InterPro" id="IPR017275">
    <property type="entry name" value="Transcription_factor_FapR"/>
</dbReference>
<dbReference type="Gene3D" id="3.10.129.10">
    <property type="entry name" value="Hotdog Thioesterase"/>
    <property type="match status" value="1"/>
</dbReference>
<dbReference type="Proteomes" id="UP000579136">
    <property type="component" value="Unassembled WGS sequence"/>
</dbReference>
<dbReference type="SUPFAM" id="SSF54637">
    <property type="entry name" value="Thioesterase/thiol ester dehydrase-isomerase"/>
    <property type="match status" value="1"/>
</dbReference>
<dbReference type="GO" id="GO:0045717">
    <property type="term" value="P:negative regulation of fatty acid biosynthetic process"/>
    <property type="evidence" value="ECO:0007669"/>
    <property type="project" value="InterPro"/>
</dbReference>
<evidence type="ECO:0000313" key="11">
    <source>
        <dbReference type="Proteomes" id="UP000579136"/>
    </source>
</evidence>
<keyword evidence="6" id="KW-0238">DNA-binding</keyword>
<keyword evidence="4" id="KW-0805">Transcription regulation</keyword>
<dbReference type="EMBL" id="JACHHF010000005">
    <property type="protein sequence ID" value="MBB5176193.1"/>
    <property type="molecule type" value="Genomic_DNA"/>
</dbReference>
<dbReference type="InterPro" id="IPR036388">
    <property type="entry name" value="WH-like_DNA-bd_sf"/>
</dbReference>
<dbReference type="CDD" id="cd03440">
    <property type="entry name" value="hot_dog"/>
    <property type="match status" value="1"/>
</dbReference>
<dbReference type="InterPro" id="IPR029069">
    <property type="entry name" value="HotDog_dom_sf"/>
</dbReference>
<dbReference type="Gene3D" id="1.10.10.10">
    <property type="entry name" value="Winged helix-like DNA-binding domain superfamily/Winged helix DNA-binding domain"/>
    <property type="match status" value="1"/>
</dbReference>
<sequence>MVKLKKDERREEIKRQLEEDPFLTDEALANLLSVSIQTIRLDRVEMNIPELRVRIKEVAKKNADEIKSIPLQDVIGELIHIEVNNEASSFFIVEKEHAFQNYDIMRGHFLFGQANSLAVAVLGKEMVLTKEANVKYLKSASVGDRVTAQAKVLKIKQNEALILVESFVNNETVFFGHFVMHFKNEGEK</sequence>
<evidence type="ECO:0000256" key="8">
    <source>
        <dbReference type="ARBA" id="ARBA00023163"/>
    </source>
</evidence>
<dbReference type="PIRSF" id="PIRSF037733">
    <property type="entry name" value="Transcription_factor_FapR"/>
    <property type="match status" value="1"/>
</dbReference>
<reference evidence="10 11" key="1">
    <citation type="submission" date="2020-08" db="EMBL/GenBank/DDBJ databases">
        <title>Genomic Encyclopedia of Type Strains, Phase IV (KMG-IV): sequencing the most valuable type-strain genomes for metagenomic binning, comparative biology and taxonomic classification.</title>
        <authorList>
            <person name="Goeker M."/>
        </authorList>
    </citation>
    <scope>NUCLEOTIDE SEQUENCE [LARGE SCALE GENOMIC DNA]</scope>
    <source>
        <strain evidence="10 11">DSM 19163</strain>
    </source>
</reference>
<dbReference type="NCBIfam" id="NF003359">
    <property type="entry name" value="PRK04424.1"/>
    <property type="match status" value="1"/>
</dbReference>
<evidence type="ECO:0000256" key="2">
    <source>
        <dbReference type="ARBA" id="ARBA00022516"/>
    </source>
</evidence>
<accession>A0A9Q2CZN0</accession>
<keyword evidence="7" id="KW-0275">Fatty acid biosynthesis</keyword>
<dbReference type="AlphaFoldDB" id="A0A9Q2CZN0"/>
<gene>
    <name evidence="10" type="ORF">HNQ45_001080</name>
</gene>
<evidence type="ECO:0000259" key="9">
    <source>
        <dbReference type="Pfam" id="PF03061"/>
    </source>
</evidence>
<keyword evidence="5" id="KW-0443">Lipid metabolism</keyword>